<reference evidence="2" key="1">
    <citation type="journal article" date="2020" name="Nat. Genet.">
        <title>Genomic diversifications of five Gossypium allopolyploid species and their impact on cotton improvement.</title>
        <authorList>
            <person name="Chen Z.J."/>
            <person name="Sreedasyam A."/>
            <person name="Ando A."/>
            <person name="Song Q."/>
            <person name="De Santiago L.M."/>
            <person name="Hulse-Kemp A.M."/>
            <person name="Ding M."/>
            <person name="Ye W."/>
            <person name="Kirkbride R.C."/>
            <person name="Jenkins J."/>
            <person name="Plott C."/>
            <person name="Lovell J."/>
            <person name="Lin Y.M."/>
            <person name="Vaughn R."/>
            <person name="Liu B."/>
            <person name="Simpson S."/>
            <person name="Scheffler B.E."/>
            <person name="Wen L."/>
            <person name="Saski C.A."/>
            <person name="Grover C.E."/>
            <person name="Hu G."/>
            <person name="Conover J.L."/>
            <person name="Carlson J.W."/>
            <person name="Shu S."/>
            <person name="Boston L.B."/>
            <person name="Williams M."/>
            <person name="Peterson D.G."/>
            <person name="McGee K."/>
            <person name="Jones D.C."/>
            <person name="Wendel J.F."/>
            <person name="Stelly D.M."/>
            <person name="Grimwood J."/>
            <person name="Schmutz J."/>
        </authorList>
    </citation>
    <scope>NUCLEOTIDE SEQUENCE [LARGE SCALE GENOMIC DNA]</scope>
    <source>
        <strain evidence="2">cv. 3-79</strain>
    </source>
</reference>
<protein>
    <submittedName>
        <fullName evidence="1">Uncharacterized protein</fullName>
    </submittedName>
</protein>
<evidence type="ECO:0000313" key="1">
    <source>
        <dbReference type="EMBL" id="KAB2051038.1"/>
    </source>
</evidence>
<accession>A0A5J5T9B7</accession>
<sequence length="50" mass="5332">MAPVRNPQNADTGKDVESRVALGRTEVGGGCGAKQRLGFLSCFFLFLFLG</sequence>
<evidence type="ECO:0000313" key="2">
    <source>
        <dbReference type="Proteomes" id="UP000327439"/>
    </source>
</evidence>
<dbReference type="AlphaFoldDB" id="A0A5J5T9B7"/>
<name>A0A5J5T9B7_GOSBA</name>
<gene>
    <name evidence="1" type="ORF">ES319_A12G028500v1</name>
</gene>
<proteinExistence type="predicted"/>
<keyword evidence="2" id="KW-1185">Reference proteome</keyword>
<organism evidence="1 2">
    <name type="scientific">Gossypium barbadense</name>
    <name type="common">Sea Island cotton</name>
    <name type="synonym">Hibiscus barbadensis</name>
    <dbReference type="NCBI Taxonomy" id="3634"/>
    <lineage>
        <taxon>Eukaryota</taxon>
        <taxon>Viridiplantae</taxon>
        <taxon>Streptophyta</taxon>
        <taxon>Embryophyta</taxon>
        <taxon>Tracheophyta</taxon>
        <taxon>Spermatophyta</taxon>
        <taxon>Magnoliopsida</taxon>
        <taxon>eudicotyledons</taxon>
        <taxon>Gunneridae</taxon>
        <taxon>Pentapetalae</taxon>
        <taxon>rosids</taxon>
        <taxon>malvids</taxon>
        <taxon>Malvales</taxon>
        <taxon>Malvaceae</taxon>
        <taxon>Malvoideae</taxon>
        <taxon>Gossypium</taxon>
    </lineage>
</organism>
<dbReference type="EMBL" id="CM018213">
    <property type="protein sequence ID" value="KAB2051038.1"/>
    <property type="molecule type" value="Genomic_DNA"/>
</dbReference>
<dbReference type="Proteomes" id="UP000327439">
    <property type="component" value="Chromosome A12"/>
</dbReference>